<sequence length="318" mass="36267">MAKQDWNALEKKWNTGIDVTSASPEDLTSYINTKIHFYEEDNTTNANLWEKYQDDFQAFTTTNFKQSKLKYIQRLPSSNKLKPEICATDIRTSYTPPNHISTASIEPSSAVRLKSQISHPYTTEITNLIKAYASEPKYEGNGDSIDHKLSCFYHLCELTGVPEEAYPKTLSVMLTGFSKEHYLAANPSQLTFHLAIDHLRNFLEGPGYYRRNLGKLNATNLKSTISQNPNKTTSECLQFLVHTLREIQHELSEDLRNNSLHDKLKTECQGVPACRYAIANTPTKIGELLNNLQNSITAYEEEKSTQKTAHENIYFTNR</sequence>
<gene>
    <name evidence="1" type="ORF">GcM1_173010</name>
</gene>
<accession>A0A420J613</accession>
<proteinExistence type="predicted"/>
<reference evidence="1 2" key="1">
    <citation type="journal article" date="2018" name="BMC Genomics">
        <title>Comparative genome analyses reveal sequence features reflecting distinct modes of host-adaptation between dicot and monocot powdery mildew.</title>
        <authorList>
            <person name="Wu Y."/>
            <person name="Ma X."/>
            <person name="Pan Z."/>
            <person name="Kale S.D."/>
            <person name="Song Y."/>
            <person name="King H."/>
            <person name="Zhang Q."/>
            <person name="Presley C."/>
            <person name="Deng X."/>
            <person name="Wei C.I."/>
            <person name="Xiao S."/>
        </authorList>
    </citation>
    <scope>NUCLEOTIDE SEQUENCE [LARGE SCALE GENOMIC DNA]</scope>
    <source>
        <strain evidence="1">UMSG1</strain>
    </source>
</reference>
<protein>
    <submittedName>
        <fullName evidence="1">Uncharacterized protein</fullName>
    </submittedName>
</protein>
<dbReference type="EMBL" id="MCBS01017375">
    <property type="protein sequence ID" value="RKF82230.1"/>
    <property type="molecule type" value="Genomic_DNA"/>
</dbReference>
<evidence type="ECO:0000313" key="2">
    <source>
        <dbReference type="Proteomes" id="UP000285326"/>
    </source>
</evidence>
<evidence type="ECO:0000313" key="1">
    <source>
        <dbReference type="EMBL" id="RKF82230.1"/>
    </source>
</evidence>
<name>A0A420J613_9PEZI</name>
<comment type="caution">
    <text evidence="1">The sequence shown here is derived from an EMBL/GenBank/DDBJ whole genome shotgun (WGS) entry which is preliminary data.</text>
</comment>
<dbReference type="AlphaFoldDB" id="A0A420J613"/>
<organism evidence="1 2">
    <name type="scientific">Golovinomyces cichoracearum</name>
    <dbReference type="NCBI Taxonomy" id="62708"/>
    <lineage>
        <taxon>Eukaryota</taxon>
        <taxon>Fungi</taxon>
        <taxon>Dikarya</taxon>
        <taxon>Ascomycota</taxon>
        <taxon>Pezizomycotina</taxon>
        <taxon>Leotiomycetes</taxon>
        <taxon>Erysiphales</taxon>
        <taxon>Erysiphaceae</taxon>
        <taxon>Golovinomyces</taxon>
    </lineage>
</organism>
<dbReference type="Proteomes" id="UP000285326">
    <property type="component" value="Unassembled WGS sequence"/>
</dbReference>